<dbReference type="GO" id="GO:0005737">
    <property type="term" value="C:cytoplasm"/>
    <property type="evidence" value="ECO:0007669"/>
    <property type="project" value="UniProtKB-SubCell"/>
</dbReference>
<evidence type="ECO:0000313" key="3">
    <source>
        <dbReference type="EMBL" id="AXE39143.1"/>
    </source>
</evidence>
<dbReference type="PANTHER" id="PTHR21043">
    <property type="entry name" value="IOJAP SUPERFAMILY ORTHOLOG"/>
    <property type="match status" value="1"/>
</dbReference>
<dbReference type="RefSeq" id="WP_114045039.1">
    <property type="nucleotide sequence ID" value="NZ_CP025198.1"/>
</dbReference>
<dbReference type="EMBL" id="CP025198">
    <property type="protein sequence ID" value="AXE39143.1"/>
    <property type="molecule type" value="Genomic_DNA"/>
</dbReference>
<accession>A0A344UV45</accession>
<evidence type="ECO:0000256" key="1">
    <source>
        <dbReference type="ARBA" id="ARBA00010574"/>
    </source>
</evidence>
<dbReference type="PANTHER" id="PTHR21043:SF0">
    <property type="entry name" value="MITOCHONDRIAL ASSEMBLY OF RIBOSOMAL LARGE SUBUNIT PROTEIN 1"/>
    <property type="match status" value="1"/>
</dbReference>
<dbReference type="Proteomes" id="UP000251995">
    <property type="component" value="Chromosome"/>
</dbReference>
<keyword evidence="2" id="KW-0963">Cytoplasm</keyword>
<organism evidence="3 4">
    <name type="scientific">Acidipropionibacterium virtanenii</name>
    <dbReference type="NCBI Taxonomy" id="2057246"/>
    <lineage>
        <taxon>Bacteria</taxon>
        <taxon>Bacillati</taxon>
        <taxon>Actinomycetota</taxon>
        <taxon>Actinomycetes</taxon>
        <taxon>Propionibacteriales</taxon>
        <taxon>Propionibacteriaceae</taxon>
        <taxon>Acidipropionibacterium</taxon>
    </lineage>
</organism>
<sequence>MSATDHAIELSRIAAHAAAGKSGTDIVALDVSEKLAITDIFLIISAANERQVGAVVDAVDEALITAGTRRTRREGEQANRWVLLDYLDVVVHVQHAEAREMYSLERLWGDCPRIDLELPQAPQEDAEDEERAE</sequence>
<keyword evidence="2" id="KW-0810">Translation regulation</keyword>
<comment type="subcellular location">
    <subcellularLocation>
        <location evidence="2">Cytoplasm</location>
    </subcellularLocation>
</comment>
<dbReference type="Pfam" id="PF02410">
    <property type="entry name" value="RsfS"/>
    <property type="match status" value="1"/>
</dbReference>
<comment type="function">
    <text evidence="2">Functions as a ribosomal silencing factor. Interacts with ribosomal protein uL14 (rplN), blocking formation of intersubunit bridge B8. Prevents association of the 30S and 50S ribosomal subunits and the formation of functional ribosomes, thus repressing translation.</text>
</comment>
<protein>
    <recommendedName>
        <fullName evidence="2">Ribosomal silencing factor RsfS</fullName>
    </recommendedName>
</protein>
<dbReference type="Gene3D" id="3.30.460.10">
    <property type="entry name" value="Beta Polymerase, domain 2"/>
    <property type="match status" value="1"/>
</dbReference>
<dbReference type="NCBIfam" id="TIGR00090">
    <property type="entry name" value="rsfS_iojap_ybeB"/>
    <property type="match status" value="1"/>
</dbReference>
<dbReference type="GO" id="GO:0043023">
    <property type="term" value="F:ribosomal large subunit binding"/>
    <property type="evidence" value="ECO:0007669"/>
    <property type="project" value="TreeGrafter"/>
</dbReference>
<dbReference type="InterPro" id="IPR043519">
    <property type="entry name" value="NT_sf"/>
</dbReference>
<dbReference type="InterPro" id="IPR004394">
    <property type="entry name" value="Iojap/RsfS/C7orf30"/>
</dbReference>
<evidence type="ECO:0000313" key="4">
    <source>
        <dbReference type="Proteomes" id="UP000251995"/>
    </source>
</evidence>
<gene>
    <name evidence="2 3" type="primary">rsfS</name>
    <name evidence="3" type="ORF">JS278_01989</name>
</gene>
<dbReference type="GO" id="GO:0017148">
    <property type="term" value="P:negative regulation of translation"/>
    <property type="evidence" value="ECO:0007669"/>
    <property type="project" value="UniProtKB-UniRule"/>
</dbReference>
<name>A0A344UV45_9ACTN</name>
<comment type="similarity">
    <text evidence="1 2">Belongs to the Iojap/RsfS family.</text>
</comment>
<evidence type="ECO:0000256" key="2">
    <source>
        <dbReference type="HAMAP-Rule" id="MF_01477"/>
    </source>
</evidence>
<keyword evidence="4" id="KW-1185">Reference proteome</keyword>
<proteinExistence type="inferred from homology"/>
<dbReference type="GO" id="GO:0090071">
    <property type="term" value="P:negative regulation of ribosome biogenesis"/>
    <property type="evidence" value="ECO:0007669"/>
    <property type="project" value="UniProtKB-UniRule"/>
</dbReference>
<dbReference type="FunFam" id="3.30.460.10:FF:000008">
    <property type="entry name" value="Ribosomal silencing factor RsfS"/>
    <property type="match status" value="1"/>
</dbReference>
<dbReference type="KEGG" id="acij:JS278_01989"/>
<dbReference type="SUPFAM" id="SSF81301">
    <property type="entry name" value="Nucleotidyltransferase"/>
    <property type="match status" value="1"/>
</dbReference>
<dbReference type="OrthoDB" id="9793681at2"/>
<keyword evidence="2" id="KW-0678">Repressor</keyword>
<dbReference type="AlphaFoldDB" id="A0A344UV45"/>
<comment type="subunit">
    <text evidence="2">Interacts with ribosomal protein uL14 (rplN).</text>
</comment>
<dbReference type="HAMAP" id="MF_01477">
    <property type="entry name" value="Iojap_RsfS"/>
    <property type="match status" value="1"/>
</dbReference>
<dbReference type="GO" id="GO:0042256">
    <property type="term" value="P:cytosolic ribosome assembly"/>
    <property type="evidence" value="ECO:0007669"/>
    <property type="project" value="UniProtKB-UniRule"/>
</dbReference>
<reference evidence="3 4" key="1">
    <citation type="submission" date="2017-12" db="EMBL/GenBank/DDBJ databases">
        <title>The whole genome sequence of the Acidipropionibacterium virtanenii sp. nov. type strain JS278.</title>
        <authorList>
            <person name="Laine P."/>
            <person name="Deptula P."/>
            <person name="Varmanen P."/>
            <person name="Auvinen P."/>
        </authorList>
    </citation>
    <scope>NUCLEOTIDE SEQUENCE [LARGE SCALE GENOMIC DNA]</scope>
    <source>
        <strain evidence="3 4">JS278</strain>
    </source>
</reference>